<keyword evidence="5 8" id="KW-1133">Transmembrane helix</keyword>
<evidence type="ECO:0000313" key="10">
    <source>
        <dbReference type="Proteomes" id="UP000252355"/>
    </source>
</evidence>
<feature type="transmembrane region" description="Helical" evidence="8">
    <location>
        <begin position="382"/>
        <end position="405"/>
    </location>
</feature>
<keyword evidence="4 8" id="KW-0812">Transmembrane</keyword>
<feature type="transmembrane region" description="Helical" evidence="8">
    <location>
        <begin position="46"/>
        <end position="68"/>
    </location>
</feature>
<feature type="transmembrane region" description="Helical" evidence="8">
    <location>
        <begin position="6"/>
        <end position="25"/>
    </location>
</feature>
<dbReference type="InterPro" id="IPR038377">
    <property type="entry name" value="Na/Glc_symporter_sf"/>
</dbReference>
<dbReference type="GO" id="GO:0005886">
    <property type="term" value="C:plasma membrane"/>
    <property type="evidence" value="ECO:0007669"/>
    <property type="project" value="TreeGrafter"/>
</dbReference>
<dbReference type="PROSITE" id="PS50283">
    <property type="entry name" value="NA_SOLUT_SYMP_3"/>
    <property type="match status" value="1"/>
</dbReference>
<comment type="subcellular location">
    <subcellularLocation>
        <location evidence="1">Membrane</location>
        <topology evidence="1">Multi-pass membrane protein</topology>
    </subcellularLocation>
</comment>
<sequence>MSFLDFQLPFLITIVVLVGASLRSARAVKSETDFAVAGRALDRWGVAWAIIGTLVGGASTIGTVEMAYRHGLAGWYFTLGSGLACLILGVLFAPALRQAEVTTVAEFLGRTFGARFQAFCSSLTALGMFVHIVAQFLAAMAILIAIFQCSVGVALGVTFLFLFLLVAAGGMVGASWIGRAKFLFLCLVMGWSAWLAVGRLGGLGGAWSWYQANPDTMGLFSYGFRKGFLEILSVVIGVLSTQTYLQALFSARDVGQARQGALLSAVLIPPIGILGILVGMALKQSGTVIAGSTAQAFPLFLREAFPAPLAAAFMGCLFFIVLGTGAGLALGVTTNLSVDFLEKIAWVGRLGSPLLRLRALGGLVLAAAAAIVLVGLDTSILLWSYLSMGLRGSSILPGLLLVVLLPRLAQSSWVVAVLVALPLLYLASVVLL</sequence>
<feature type="transmembrane region" description="Helical" evidence="8">
    <location>
        <begin position="412"/>
        <end position="431"/>
    </location>
</feature>
<evidence type="ECO:0000256" key="2">
    <source>
        <dbReference type="ARBA" id="ARBA00006434"/>
    </source>
</evidence>
<evidence type="ECO:0000256" key="8">
    <source>
        <dbReference type="SAM" id="Phobius"/>
    </source>
</evidence>
<keyword evidence="3" id="KW-0813">Transport</keyword>
<evidence type="ECO:0000256" key="5">
    <source>
        <dbReference type="ARBA" id="ARBA00022989"/>
    </source>
</evidence>
<dbReference type="PANTHER" id="PTHR48086:SF7">
    <property type="entry name" value="SODIUM-SOLUTE SYMPORTER-RELATED"/>
    <property type="match status" value="1"/>
</dbReference>
<dbReference type="GO" id="GO:0022857">
    <property type="term" value="F:transmembrane transporter activity"/>
    <property type="evidence" value="ECO:0007669"/>
    <property type="project" value="InterPro"/>
</dbReference>
<keyword evidence="6 8" id="KW-0472">Membrane</keyword>
<dbReference type="Proteomes" id="UP000252355">
    <property type="component" value="Unassembled WGS sequence"/>
</dbReference>
<feature type="transmembrane region" description="Helical" evidence="8">
    <location>
        <begin position="74"/>
        <end position="96"/>
    </location>
</feature>
<name>A0A367ZUD5_9BACT</name>
<dbReference type="InterPro" id="IPR001734">
    <property type="entry name" value="Na/solute_symporter"/>
</dbReference>
<feature type="transmembrane region" description="Helical" evidence="8">
    <location>
        <begin position="227"/>
        <end position="249"/>
    </location>
</feature>
<evidence type="ECO:0000256" key="7">
    <source>
        <dbReference type="RuleBase" id="RU362091"/>
    </source>
</evidence>
<dbReference type="Gene3D" id="1.20.1730.10">
    <property type="entry name" value="Sodium/glucose cotransporter"/>
    <property type="match status" value="1"/>
</dbReference>
<evidence type="ECO:0000256" key="3">
    <source>
        <dbReference type="ARBA" id="ARBA00022448"/>
    </source>
</evidence>
<feature type="transmembrane region" description="Helical" evidence="8">
    <location>
        <begin position="116"/>
        <end position="147"/>
    </location>
</feature>
<evidence type="ECO:0000256" key="4">
    <source>
        <dbReference type="ARBA" id="ARBA00022692"/>
    </source>
</evidence>
<feature type="transmembrane region" description="Helical" evidence="8">
    <location>
        <begin position="261"/>
        <end position="282"/>
    </location>
</feature>
<accession>A0A367ZUD5</accession>
<dbReference type="InterPro" id="IPR050277">
    <property type="entry name" value="Sodium:Solute_Symporter"/>
</dbReference>
<reference evidence="9 10" key="1">
    <citation type="submission" date="2018-05" db="EMBL/GenBank/DDBJ databases">
        <title>A metagenomic window into the 2 km-deep terrestrial subsurface aquifer revealed taxonomically and functionally diverse microbial community comprising novel uncultured bacterial lineages.</title>
        <authorList>
            <person name="Kadnikov V.V."/>
            <person name="Mardanov A.V."/>
            <person name="Beletsky A.V."/>
            <person name="Banks D."/>
            <person name="Pimenov N.V."/>
            <person name="Frank Y.A."/>
            <person name="Karnachuk O.V."/>
            <person name="Ravin N.V."/>
        </authorList>
    </citation>
    <scope>NUCLEOTIDE SEQUENCE [LARGE SCALE GENOMIC DNA]</scope>
    <source>
        <strain evidence="9">BY5</strain>
    </source>
</reference>
<evidence type="ECO:0000256" key="6">
    <source>
        <dbReference type="ARBA" id="ARBA00023136"/>
    </source>
</evidence>
<evidence type="ECO:0000313" key="9">
    <source>
        <dbReference type="EMBL" id="RCK81650.1"/>
    </source>
</evidence>
<proteinExistence type="inferred from homology"/>
<feature type="transmembrane region" description="Helical" evidence="8">
    <location>
        <begin position="309"/>
        <end position="336"/>
    </location>
</feature>
<protein>
    <submittedName>
        <fullName evidence="9">Na+/proline symporter</fullName>
    </submittedName>
</protein>
<feature type="transmembrane region" description="Helical" evidence="8">
    <location>
        <begin position="182"/>
        <end position="207"/>
    </location>
</feature>
<dbReference type="AlphaFoldDB" id="A0A367ZUD5"/>
<comment type="caution">
    <text evidence="9">The sequence shown here is derived from an EMBL/GenBank/DDBJ whole genome shotgun (WGS) entry which is preliminary data.</text>
</comment>
<organism evidence="9 10">
    <name type="scientific">Candidatus Ozemobacter sibiricus</name>
    <dbReference type="NCBI Taxonomy" id="2268124"/>
    <lineage>
        <taxon>Bacteria</taxon>
        <taxon>Candidatus Ozemobacteria</taxon>
        <taxon>Candidatus Ozemobacterales</taxon>
        <taxon>Candidatus Ozemobacteraceae</taxon>
        <taxon>Candidatus Ozemobacter</taxon>
    </lineage>
</organism>
<feature type="transmembrane region" description="Helical" evidence="8">
    <location>
        <begin position="357"/>
        <end position="376"/>
    </location>
</feature>
<dbReference type="EMBL" id="QOQW01000001">
    <property type="protein sequence ID" value="RCK81650.1"/>
    <property type="molecule type" value="Genomic_DNA"/>
</dbReference>
<gene>
    <name evidence="9" type="ORF">OZSIB_0784</name>
</gene>
<dbReference type="Pfam" id="PF00474">
    <property type="entry name" value="SSF"/>
    <property type="match status" value="1"/>
</dbReference>
<feature type="transmembrane region" description="Helical" evidence="8">
    <location>
        <begin position="153"/>
        <end position="175"/>
    </location>
</feature>
<dbReference type="PANTHER" id="PTHR48086">
    <property type="entry name" value="SODIUM/PROLINE SYMPORTER-RELATED"/>
    <property type="match status" value="1"/>
</dbReference>
<comment type="similarity">
    <text evidence="2 7">Belongs to the sodium:solute symporter (SSF) (TC 2.A.21) family.</text>
</comment>
<evidence type="ECO:0000256" key="1">
    <source>
        <dbReference type="ARBA" id="ARBA00004141"/>
    </source>
</evidence>